<keyword evidence="1" id="KW-0812">Transmembrane</keyword>
<feature type="transmembrane region" description="Helical" evidence="1">
    <location>
        <begin position="12"/>
        <end position="30"/>
    </location>
</feature>
<dbReference type="AlphaFoldDB" id="A0A4D4MV50"/>
<evidence type="ECO:0000313" key="3">
    <source>
        <dbReference type="EMBL" id="GDY74957.1"/>
    </source>
</evidence>
<dbReference type="Proteomes" id="UP000299211">
    <property type="component" value="Unassembled WGS sequence"/>
</dbReference>
<evidence type="ECO:0000256" key="1">
    <source>
        <dbReference type="SAM" id="Phobius"/>
    </source>
</evidence>
<accession>A0A4D4MV50</accession>
<proteinExistence type="predicted"/>
<feature type="transmembrane region" description="Helical" evidence="1">
    <location>
        <begin position="200"/>
        <end position="217"/>
    </location>
</feature>
<organism evidence="3 4">
    <name type="scientific">Streptomyces avermitilis</name>
    <dbReference type="NCBI Taxonomy" id="33903"/>
    <lineage>
        <taxon>Bacteria</taxon>
        <taxon>Bacillati</taxon>
        <taxon>Actinomycetota</taxon>
        <taxon>Actinomycetes</taxon>
        <taxon>Kitasatosporales</taxon>
        <taxon>Streptomycetaceae</taxon>
        <taxon>Streptomyces</taxon>
    </lineage>
</organism>
<evidence type="ECO:0000259" key="2">
    <source>
        <dbReference type="Pfam" id="PF13231"/>
    </source>
</evidence>
<feature type="transmembrane region" description="Helical" evidence="1">
    <location>
        <begin position="254"/>
        <end position="273"/>
    </location>
</feature>
<dbReference type="InterPro" id="IPR038731">
    <property type="entry name" value="RgtA/B/C-like"/>
</dbReference>
<feature type="transmembrane region" description="Helical" evidence="1">
    <location>
        <begin position="90"/>
        <end position="115"/>
    </location>
</feature>
<keyword evidence="1" id="KW-0472">Membrane</keyword>
<evidence type="ECO:0000313" key="4">
    <source>
        <dbReference type="Proteomes" id="UP000299211"/>
    </source>
</evidence>
<gene>
    <name evidence="3" type="ORF">SAV31267_044420</name>
</gene>
<keyword evidence="1" id="KW-1133">Transmembrane helix</keyword>
<comment type="caution">
    <text evidence="3">The sequence shown here is derived from an EMBL/GenBank/DDBJ whole genome shotgun (WGS) entry which is preliminary data.</text>
</comment>
<feature type="transmembrane region" description="Helical" evidence="1">
    <location>
        <begin position="280"/>
        <end position="299"/>
    </location>
</feature>
<dbReference type="Pfam" id="PF13231">
    <property type="entry name" value="PMT_2"/>
    <property type="match status" value="1"/>
</dbReference>
<sequence>MSPVLAVTDSVLALRIALALLSTAALYAAYRVWRPLLGPATTALAALVFSGLWIAQISGPEAMPNLWVALGAVAATGLFLRAPREPNARWWLAACLAGVALMRVPDAAWLGLPLLATAGCVRSHRRTLPYLLGGLAAGATQWTVEAYSRFGGVPQRLHVSGATEGGMHPHLNLFNAWRSLNGPELCRPCSGPVHHPELTLWWLALPLLALAALAVALRERRTGVPADRTLVPLAVAVCLSAPYLLLLSYSAPRFLLPAYALLALPVGGLLTRVARPRPALAVTVGCLVALQLVAQYPVLHRMTAQVASLDQRYRVAADELNALGLRAPCLLVGSHAQPVGYDAGCASAATKGNNRNTTPSSVLRRAERMPTAVLTADAQRPPRYARDWTRHPLPGTDGWTAWLAPAPGASR</sequence>
<reference evidence="3 4" key="1">
    <citation type="submission" date="2019-04" db="EMBL/GenBank/DDBJ databases">
        <title>Draft genome sequences of Streptomyces avermitilis ATCC 31267.</title>
        <authorList>
            <person name="Komaki H."/>
            <person name="Tamura T."/>
            <person name="Hosoyama A."/>
        </authorList>
    </citation>
    <scope>NUCLEOTIDE SEQUENCE [LARGE SCALE GENOMIC DNA]</scope>
    <source>
        <strain evidence="3 4">ATCC 31267</strain>
    </source>
</reference>
<feature type="domain" description="Glycosyltransferase RgtA/B/C/D-like" evidence="2">
    <location>
        <begin position="9"/>
        <end position="134"/>
    </location>
</feature>
<feature type="transmembrane region" description="Helical" evidence="1">
    <location>
        <begin position="66"/>
        <end position="84"/>
    </location>
</feature>
<protein>
    <recommendedName>
        <fullName evidence="2">Glycosyltransferase RgtA/B/C/D-like domain-containing protein</fullName>
    </recommendedName>
</protein>
<name>A0A4D4MV50_STRAX</name>
<feature type="transmembrane region" description="Helical" evidence="1">
    <location>
        <begin position="36"/>
        <end position="54"/>
    </location>
</feature>
<dbReference type="EMBL" id="BJHY01000001">
    <property type="protein sequence ID" value="GDY74957.1"/>
    <property type="molecule type" value="Genomic_DNA"/>
</dbReference>
<feature type="transmembrane region" description="Helical" evidence="1">
    <location>
        <begin position="229"/>
        <end position="248"/>
    </location>
</feature>
<dbReference type="RefSeq" id="WP_249374384.1">
    <property type="nucleotide sequence ID" value="NZ_BJHZ01000001.1"/>
</dbReference>